<name>A0A7R7ZZ73_ASPKA</name>
<dbReference type="EMBL" id="AP024429">
    <property type="protein sequence ID" value="BCR99815.1"/>
    <property type="molecule type" value="Genomic_DNA"/>
</dbReference>
<dbReference type="RefSeq" id="XP_041543578.1">
    <property type="nucleotide sequence ID" value="XM_041689943.1"/>
</dbReference>
<dbReference type="AlphaFoldDB" id="A0A7R7ZZ73"/>
<accession>A0A7R7ZZ73</accession>
<gene>
    <name evidence="1" type="ORF">AKAW2_50157A</name>
</gene>
<organism evidence="1 2">
    <name type="scientific">Aspergillus kawachii</name>
    <name type="common">White koji mold</name>
    <name type="synonym">Aspergillus awamori var. kawachi</name>
    <dbReference type="NCBI Taxonomy" id="1069201"/>
    <lineage>
        <taxon>Eukaryota</taxon>
        <taxon>Fungi</taxon>
        <taxon>Dikarya</taxon>
        <taxon>Ascomycota</taxon>
        <taxon>Pezizomycotina</taxon>
        <taxon>Eurotiomycetes</taxon>
        <taxon>Eurotiomycetidae</taxon>
        <taxon>Eurotiales</taxon>
        <taxon>Aspergillaceae</taxon>
        <taxon>Aspergillus</taxon>
        <taxon>Aspergillus subgen. Circumdati</taxon>
    </lineage>
</organism>
<dbReference type="GeneID" id="64961137"/>
<evidence type="ECO:0000313" key="2">
    <source>
        <dbReference type="Proteomes" id="UP000661280"/>
    </source>
</evidence>
<reference evidence="1" key="2">
    <citation type="submission" date="2021-02" db="EMBL/GenBank/DDBJ databases">
        <title>Aspergillus luchuensis mut. kawachii IFO 4304 genome sequence.</title>
        <authorList>
            <person name="Mori K."/>
            <person name="Kadooka C."/>
            <person name="Goto M."/>
            <person name="Futagami T."/>
        </authorList>
    </citation>
    <scope>NUCLEOTIDE SEQUENCE</scope>
    <source>
        <strain evidence="1">IFO 4308</strain>
    </source>
</reference>
<keyword evidence="2" id="KW-1185">Reference proteome</keyword>
<proteinExistence type="predicted"/>
<sequence>MLVSSEFFREIQISEAGLRDLLATGPTPSRFLNFLAAISLRTRTDAYTWDFISIEQDVEQNNSQSA</sequence>
<reference evidence="1" key="1">
    <citation type="submission" date="2021-01" db="EMBL/GenBank/DDBJ databases">
        <authorList>
            <consortium name="Aspergillus luchuensis mut. kawachii IFO 4304 genome sequencing consortium"/>
            <person name="Kazuki M."/>
            <person name="Futagami T."/>
        </authorList>
    </citation>
    <scope>NUCLEOTIDE SEQUENCE</scope>
    <source>
        <strain evidence="1">IFO 4308</strain>
    </source>
</reference>
<evidence type="ECO:0000313" key="1">
    <source>
        <dbReference type="EMBL" id="BCR99815.1"/>
    </source>
</evidence>
<dbReference type="KEGG" id="aluc:AKAW2_50157A"/>
<protein>
    <submittedName>
        <fullName evidence="1">Uncharacterized protein</fullName>
    </submittedName>
</protein>
<dbReference type="Proteomes" id="UP000661280">
    <property type="component" value="Chromosome 5"/>
</dbReference>